<dbReference type="Gramene" id="KOM56266">
    <property type="protein sequence ID" value="KOM56266"/>
    <property type="gene ID" value="LR48_Vigan10g215800"/>
</dbReference>
<dbReference type="PROSITE" id="PS50011">
    <property type="entry name" value="PROTEIN_KINASE_DOM"/>
    <property type="match status" value="1"/>
</dbReference>
<feature type="region of interest" description="Disordered" evidence="1">
    <location>
        <begin position="305"/>
        <end position="330"/>
    </location>
</feature>
<dbReference type="GO" id="GO:0004714">
    <property type="term" value="F:transmembrane receptor protein tyrosine kinase activity"/>
    <property type="evidence" value="ECO:0007669"/>
    <property type="project" value="InterPro"/>
</dbReference>
<feature type="region of interest" description="Disordered" evidence="1">
    <location>
        <begin position="1"/>
        <end position="22"/>
    </location>
</feature>
<dbReference type="InterPro" id="IPR045272">
    <property type="entry name" value="ANXUR1/2-like"/>
</dbReference>
<feature type="region of interest" description="Disordered" evidence="1">
    <location>
        <begin position="362"/>
        <end position="392"/>
    </location>
</feature>
<dbReference type="GO" id="GO:0005524">
    <property type="term" value="F:ATP binding"/>
    <property type="evidence" value="ECO:0007669"/>
    <property type="project" value="InterPro"/>
</dbReference>
<proteinExistence type="predicted"/>
<dbReference type="Gene3D" id="1.10.510.10">
    <property type="entry name" value="Transferase(Phosphotransferase) domain 1"/>
    <property type="match status" value="2"/>
</dbReference>
<feature type="domain" description="Protein kinase" evidence="2">
    <location>
        <begin position="1"/>
        <end position="200"/>
    </location>
</feature>
<dbReference type="InterPro" id="IPR000719">
    <property type="entry name" value="Prot_kinase_dom"/>
</dbReference>
<dbReference type="GO" id="GO:0009506">
    <property type="term" value="C:plasmodesma"/>
    <property type="evidence" value="ECO:0007669"/>
    <property type="project" value="TreeGrafter"/>
</dbReference>
<evidence type="ECO:0000259" key="2">
    <source>
        <dbReference type="PROSITE" id="PS50011"/>
    </source>
</evidence>
<dbReference type="GO" id="GO:0005886">
    <property type="term" value="C:plasma membrane"/>
    <property type="evidence" value="ECO:0007669"/>
    <property type="project" value="TreeGrafter"/>
</dbReference>
<dbReference type="PANTHER" id="PTHR27003:SF468">
    <property type="entry name" value="OS07G0166700 PROTEIN"/>
    <property type="match status" value="1"/>
</dbReference>
<protein>
    <recommendedName>
        <fullName evidence="2">Protein kinase domain-containing protein</fullName>
    </recommendedName>
</protein>
<dbReference type="InterPro" id="IPR011009">
    <property type="entry name" value="Kinase-like_dom_sf"/>
</dbReference>
<dbReference type="AlphaFoldDB" id="A0A0L9VMH3"/>
<organism evidence="3 4">
    <name type="scientific">Phaseolus angularis</name>
    <name type="common">Azuki bean</name>
    <name type="synonym">Vigna angularis</name>
    <dbReference type="NCBI Taxonomy" id="3914"/>
    <lineage>
        <taxon>Eukaryota</taxon>
        <taxon>Viridiplantae</taxon>
        <taxon>Streptophyta</taxon>
        <taxon>Embryophyta</taxon>
        <taxon>Tracheophyta</taxon>
        <taxon>Spermatophyta</taxon>
        <taxon>Magnoliopsida</taxon>
        <taxon>eudicotyledons</taxon>
        <taxon>Gunneridae</taxon>
        <taxon>Pentapetalae</taxon>
        <taxon>rosids</taxon>
        <taxon>fabids</taxon>
        <taxon>Fabales</taxon>
        <taxon>Fabaceae</taxon>
        <taxon>Papilionoideae</taxon>
        <taxon>50 kb inversion clade</taxon>
        <taxon>NPAAA clade</taxon>
        <taxon>indigoferoid/millettioid clade</taxon>
        <taxon>Phaseoleae</taxon>
        <taxon>Vigna</taxon>
    </lineage>
</organism>
<evidence type="ECO:0000256" key="1">
    <source>
        <dbReference type="SAM" id="MobiDB-lite"/>
    </source>
</evidence>
<evidence type="ECO:0000313" key="3">
    <source>
        <dbReference type="EMBL" id="KOM56266.1"/>
    </source>
</evidence>
<dbReference type="PANTHER" id="PTHR27003">
    <property type="entry name" value="OS07G0166700 PROTEIN"/>
    <property type="match status" value="1"/>
</dbReference>
<reference evidence="4" key="1">
    <citation type="journal article" date="2015" name="Proc. Natl. Acad. Sci. U.S.A.">
        <title>Genome sequencing of adzuki bean (Vigna angularis) provides insight into high starch and low fat accumulation and domestication.</title>
        <authorList>
            <person name="Yang K."/>
            <person name="Tian Z."/>
            <person name="Chen C."/>
            <person name="Luo L."/>
            <person name="Zhao B."/>
            <person name="Wang Z."/>
            <person name="Yu L."/>
            <person name="Li Y."/>
            <person name="Sun Y."/>
            <person name="Li W."/>
            <person name="Chen Y."/>
            <person name="Li Y."/>
            <person name="Zhang Y."/>
            <person name="Ai D."/>
            <person name="Zhao J."/>
            <person name="Shang C."/>
            <person name="Ma Y."/>
            <person name="Wu B."/>
            <person name="Wang M."/>
            <person name="Gao L."/>
            <person name="Sun D."/>
            <person name="Zhang P."/>
            <person name="Guo F."/>
            <person name="Wang W."/>
            <person name="Li Y."/>
            <person name="Wang J."/>
            <person name="Varshney R.K."/>
            <person name="Wang J."/>
            <person name="Ling H.Q."/>
            <person name="Wan P."/>
        </authorList>
    </citation>
    <scope>NUCLEOTIDE SEQUENCE</scope>
    <source>
        <strain evidence="4">cv. Jingnong 6</strain>
    </source>
</reference>
<dbReference type="Proteomes" id="UP000053144">
    <property type="component" value="Chromosome 10"/>
</dbReference>
<feature type="compositionally biased region" description="Basic and acidic residues" evidence="1">
    <location>
        <begin position="305"/>
        <end position="318"/>
    </location>
</feature>
<dbReference type="EMBL" id="CM003380">
    <property type="protein sequence ID" value="KOM56266.1"/>
    <property type="molecule type" value="Genomic_DNA"/>
</dbReference>
<feature type="compositionally biased region" description="Polar residues" evidence="1">
    <location>
        <begin position="381"/>
        <end position="392"/>
    </location>
</feature>
<dbReference type="SUPFAM" id="SSF56112">
    <property type="entry name" value="Protein kinase-like (PK-like)"/>
    <property type="match status" value="1"/>
</dbReference>
<sequence length="412" mass="46782">MGIRSPIASLGRPSVSPPYQPLSQRLPLPSPLNRYYRKSLTWTQHIEAVIGVAKGIQYLHAGIVPGVYSNNLKITDVLLDQNFVAKIKIYDLPLLSLMRKVGQGNPSREFKSPSTNKKKDNKIKEVDTLKDLLQGSITTDGEARRSIIDPAVRKVCLDQSLKTMMEICVRCLVKEPAKRPSNEDVLWNLQFAAQVQDAWVGDSQSGSDDSLIYTNDLPLVSIQSLCKASEGLKKGKGTTNVYVDGCVYMLQVWFFEHFVPPEGPIDKFPRILHWMNRTFGDKFVKRCMETGLVLDDVYVGASTKDKKEYRPTPTRKDAQPTPKKIQKRNRRETFMRALEDQEFLIEELKRRVAGLEAQLAEEKARRKNKDHGGENVPRTEPSMNTGFVSPTDIDTNQQLLKTYVRVGSRRRY</sequence>
<evidence type="ECO:0000313" key="4">
    <source>
        <dbReference type="Proteomes" id="UP000053144"/>
    </source>
</evidence>
<gene>
    <name evidence="3" type="ORF">LR48_Vigan10g215800</name>
</gene>
<accession>A0A0L9VMH3</accession>
<dbReference type="STRING" id="3914.A0A0L9VMH3"/>
<name>A0A0L9VMH3_PHAAN</name>